<dbReference type="PANTHER" id="PTHR43292">
    <property type="entry name" value="ACYL-COA DEHYDROGENASE"/>
    <property type="match status" value="1"/>
</dbReference>
<evidence type="ECO:0000259" key="9">
    <source>
        <dbReference type="Pfam" id="PF02771"/>
    </source>
</evidence>
<proteinExistence type="inferred from homology"/>
<dbReference type="Gene3D" id="2.40.110.10">
    <property type="entry name" value="Butyryl-CoA Dehydrogenase, subunit A, domain 2"/>
    <property type="match status" value="1"/>
</dbReference>
<evidence type="ECO:0000259" key="8">
    <source>
        <dbReference type="Pfam" id="PF02770"/>
    </source>
</evidence>
<dbReference type="InterPro" id="IPR009100">
    <property type="entry name" value="AcylCoA_DH/oxidase_NM_dom_sf"/>
</dbReference>
<dbReference type="SUPFAM" id="SSF56645">
    <property type="entry name" value="Acyl-CoA dehydrogenase NM domain-like"/>
    <property type="match status" value="1"/>
</dbReference>
<dbReference type="Pfam" id="PF02770">
    <property type="entry name" value="Acyl-CoA_dh_M"/>
    <property type="match status" value="1"/>
</dbReference>
<dbReference type="Proteomes" id="UP000703038">
    <property type="component" value="Unassembled WGS sequence"/>
</dbReference>
<feature type="domain" description="Acyl-CoA oxidase/dehydrogenase middle" evidence="8">
    <location>
        <begin position="124"/>
        <end position="219"/>
    </location>
</feature>
<dbReference type="Gene3D" id="1.20.140.10">
    <property type="entry name" value="Butyryl-CoA Dehydrogenase, subunit A, domain 3"/>
    <property type="match status" value="1"/>
</dbReference>
<dbReference type="InterPro" id="IPR052161">
    <property type="entry name" value="Mycobact_Acyl-CoA_DH"/>
</dbReference>
<name>A0ABS2KZU9_9NOCA</name>
<dbReference type="Pfam" id="PF00441">
    <property type="entry name" value="Acyl-CoA_dh_1"/>
    <property type="match status" value="1"/>
</dbReference>
<sequence>MQIDLDQADADFRDDAASWLRAHVPTDERPPTGESMVDFDRAWQRCTFDGGWAGVSWPVEHGGRGLSLLQQLIWWEQYALSGAPHIGVFWVATSHAGPTLILNGTPEQQQTHLPAILRGESTWCQGFSEPSAGSDLAGVRTTGRVDGDDLVVNGQKIWTTHGQHSDFQELLVRTDSDPSSRHKGLTWVICDMNTPGIEVRPIMTMAGIPHFCEVFYDDVRIPLSNVVGGVGNGWATAMSTLSFERGAGFVVEQIRLSRYLDEVVDHAENHTGPDGKRAAIEDDEIYRRIASARSELAALRAVTYAAVSRNRVTGKPGPEGSMSRLLFAELEQNVRALAMDVVGLDALEYQMPFTPQAWSGEWLYSPSATIGAGTSDIQRNIIANRVLGLPR</sequence>
<evidence type="ECO:0000256" key="3">
    <source>
        <dbReference type="ARBA" id="ARBA00022630"/>
    </source>
</evidence>
<keyword evidence="3 6" id="KW-0285">Flavoprotein</keyword>
<comment type="caution">
    <text evidence="10">The sequence shown here is derived from an EMBL/GenBank/DDBJ whole genome shotgun (WGS) entry which is preliminary data.</text>
</comment>
<evidence type="ECO:0000256" key="6">
    <source>
        <dbReference type="RuleBase" id="RU362125"/>
    </source>
</evidence>
<dbReference type="InterPro" id="IPR006091">
    <property type="entry name" value="Acyl-CoA_Oxase/DH_mid-dom"/>
</dbReference>
<reference evidence="10 11" key="1">
    <citation type="submission" date="2021-01" db="EMBL/GenBank/DDBJ databases">
        <title>Genomics of switchgrass bacterial isolates.</title>
        <authorList>
            <person name="Shade A."/>
        </authorList>
    </citation>
    <scope>NUCLEOTIDE SEQUENCE [LARGE SCALE GENOMIC DNA]</scope>
    <source>
        <strain evidence="10 11">PvP111</strain>
    </source>
</reference>
<dbReference type="SUPFAM" id="SSF47203">
    <property type="entry name" value="Acyl-CoA dehydrogenase C-terminal domain-like"/>
    <property type="match status" value="1"/>
</dbReference>
<protein>
    <submittedName>
        <fullName evidence="10">Alkylation response protein AidB-like acyl-CoA dehydrogenase</fullName>
    </submittedName>
</protein>
<comment type="cofactor">
    <cofactor evidence="1 6">
        <name>FAD</name>
        <dbReference type="ChEBI" id="CHEBI:57692"/>
    </cofactor>
</comment>
<accession>A0ABS2KZU9</accession>
<keyword evidence="4 6" id="KW-0274">FAD</keyword>
<dbReference type="InterPro" id="IPR036250">
    <property type="entry name" value="AcylCo_DH-like_C"/>
</dbReference>
<keyword evidence="11" id="KW-1185">Reference proteome</keyword>
<dbReference type="InterPro" id="IPR009075">
    <property type="entry name" value="AcylCo_DH/oxidase_C"/>
</dbReference>
<dbReference type="Gene3D" id="1.10.540.10">
    <property type="entry name" value="Acyl-CoA dehydrogenase/oxidase, N-terminal domain"/>
    <property type="match status" value="1"/>
</dbReference>
<dbReference type="PANTHER" id="PTHR43292:SF3">
    <property type="entry name" value="ACYL-COA DEHYDROGENASE FADE29"/>
    <property type="match status" value="1"/>
</dbReference>
<organism evidence="10 11">
    <name type="scientific">Rhodococcoides corynebacterioides</name>
    <dbReference type="NCBI Taxonomy" id="53972"/>
    <lineage>
        <taxon>Bacteria</taxon>
        <taxon>Bacillati</taxon>
        <taxon>Actinomycetota</taxon>
        <taxon>Actinomycetes</taxon>
        <taxon>Mycobacteriales</taxon>
        <taxon>Nocardiaceae</taxon>
        <taxon>Rhodococcoides</taxon>
    </lineage>
</organism>
<dbReference type="InterPro" id="IPR037069">
    <property type="entry name" value="AcylCoA_DH/ox_N_sf"/>
</dbReference>
<evidence type="ECO:0000256" key="1">
    <source>
        <dbReference type="ARBA" id="ARBA00001974"/>
    </source>
</evidence>
<evidence type="ECO:0000256" key="2">
    <source>
        <dbReference type="ARBA" id="ARBA00009347"/>
    </source>
</evidence>
<dbReference type="RefSeq" id="WP_204870118.1">
    <property type="nucleotide sequence ID" value="NZ_JAFBBK010000001.1"/>
</dbReference>
<gene>
    <name evidence="10" type="ORF">JOE42_004185</name>
</gene>
<evidence type="ECO:0000313" key="10">
    <source>
        <dbReference type="EMBL" id="MBM7417452.1"/>
    </source>
</evidence>
<dbReference type="InterPro" id="IPR046373">
    <property type="entry name" value="Acyl-CoA_Oxase/DH_mid-dom_sf"/>
</dbReference>
<dbReference type="EMBL" id="JAFBBK010000001">
    <property type="protein sequence ID" value="MBM7417452.1"/>
    <property type="molecule type" value="Genomic_DNA"/>
</dbReference>
<keyword evidence="5 6" id="KW-0560">Oxidoreductase</keyword>
<evidence type="ECO:0000256" key="5">
    <source>
        <dbReference type="ARBA" id="ARBA00023002"/>
    </source>
</evidence>
<feature type="domain" description="Acyl-CoA dehydrogenase/oxidase C-terminal" evidence="7">
    <location>
        <begin position="231"/>
        <end position="387"/>
    </location>
</feature>
<evidence type="ECO:0000313" key="11">
    <source>
        <dbReference type="Proteomes" id="UP000703038"/>
    </source>
</evidence>
<evidence type="ECO:0000256" key="4">
    <source>
        <dbReference type="ARBA" id="ARBA00022827"/>
    </source>
</evidence>
<feature type="domain" description="Acyl-CoA dehydrogenase/oxidase N-terminal" evidence="9">
    <location>
        <begin position="10"/>
        <end position="120"/>
    </location>
</feature>
<dbReference type="InterPro" id="IPR013786">
    <property type="entry name" value="AcylCoA_DH/ox_N"/>
</dbReference>
<dbReference type="Pfam" id="PF02771">
    <property type="entry name" value="Acyl-CoA_dh_N"/>
    <property type="match status" value="1"/>
</dbReference>
<comment type="similarity">
    <text evidence="2 6">Belongs to the acyl-CoA dehydrogenase family.</text>
</comment>
<evidence type="ECO:0000259" key="7">
    <source>
        <dbReference type="Pfam" id="PF00441"/>
    </source>
</evidence>